<dbReference type="Proteomes" id="UP001152795">
    <property type="component" value="Unassembled WGS sequence"/>
</dbReference>
<dbReference type="InterPro" id="IPR023213">
    <property type="entry name" value="CAT-like_dom_sf"/>
</dbReference>
<dbReference type="SUPFAM" id="SSF52777">
    <property type="entry name" value="CoA-dependent acyltransferases"/>
    <property type="match status" value="3"/>
</dbReference>
<dbReference type="InterPro" id="IPR052058">
    <property type="entry name" value="Alcohol_O-acetyltransferase"/>
</dbReference>
<sequence>MALLSDVSMISVSWVKILLTAACIFLVYKIVKYFTGEVREIPPNITNRRQLGFSEEALDILSMEKSGSGNICLGISITSKQSLVHEYVRDALVLLAKRQPMLRAVIGILADGDKYFEIKEINEVIAMFDITISHVKASNWEDVWFEYTAKQRENGLLWRVVILQEEFMPDTRDYVNTLMFNFNHACTDGVSSVKFCKQFLNNMNELANGTGCVDQEISSLDLLPPFHQIVIRGRIWHLLYNFMLAYCGLRPILKFCMERLLGHFIEKKPNNPYHEQFPPTPHVPNSPIPSRLNVKVFTESETKNIIQACKANNCTVTGAITAAAHLAFCELIQNDKSKNMKFESLFAMNGRRFCDPKPHDDYLGYFVYDMQEFYMKYVAGGGVEFWKLAQETTQRIKEFVRKEAYVVEATVREIPPNTTNRRQLGFSEEALDILSMEKFGSGNICLGISITSKQSLVHEHVRDALVLLAKRQPMLRAVIGTLADGDKYFEIKEISEVIAMFDITISHVKASNWEDVWFEYTAKQRANGLLWRVVILQEQFMPDTRDYVNTLMFNFNHACTDGVSSVKFCQQFLNNMNELANGTGCVDQEISSLDLLPPFHQIVIRGRIWHLLYNFMLAYCGLRPILKFCMERLLGHFIEKKPNNPYNEQFPPNPHVPNSPTKPSHS</sequence>
<evidence type="ECO:0000313" key="1">
    <source>
        <dbReference type="EMBL" id="CAB3979896.1"/>
    </source>
</evidence>
<dbReference type="Pfam" id="PF07247">
    <property type="entry name" value="AATase"/>
    <property type="match status" value="1"/>
</dbReference>
<comment type="caution">
    <text evidence="1">The sequence shown here is derived from an EMBL/GenBank/DDBJ whole genome shotgun (WGS) entry which is preliminary data.</text>
</comment>
<accession>A0A6S7FVR7</accession>
<gene>
    <name evidence="1" type="ORF">PACLA_8A047944</name>
</gene>
<dbReference type="InterPro" id="IPR010828">
    <property type="entry name" value="Atf2/Sli1-like"/>
</dbReference>
<proteinExistence type="predicted"/>
<protein>
    <submittedName>
        <fullName evidence="1">Uncharacterized protein</fullName>
    </submittedName>
</protein>
<keyword evidence="2" id="KW-1185">Reference proteome</keyword>
<name>A0A6S7FVR7_PARCT</name>
<dbReference type="Gene3D" id="3.30.559.30">
    <property type="entry name" value="Nonribosomal peptide synthetase, condensation domain"/>
    <property type="match status" value="1"/>
</dbReference>
<dbReference type="PANTHER" id="PTHR28037">
    <property type="entry name" value="ALCOHOL O-ACETYLTRANSFERASE 1-RELATED"/>
    <property type="match status" value="1"/>
</dbReference>
<reference evidence="1" key="1">
    <citation type="submission" date="2020-04" db="EMBL/GenBank/DDBJ databases">
        <authorList>
            <person name="Alioto T."/>
            <person name="Alioto T."/>
            <person name="Gomez Garrido J."/>
        </authorList>
    </citation>
    <scope>NUCLEOTIDE SEQUENCE</scope>
    <source>
        <strain evidence="1">A484AB</strain>
    </source>
</reference>
<evidence type="ECO:0000313" key="2">
    <source>
        <dbReference type="Proteomes" id="UP001152795"/>
    </source>
</evidence>
<dbReference type="Gene3D" id="3.30.559.10">
    <property type="entry name" value="Chloramphenicol acetyltransferase-like domain"/>
    <property type="match status" value="2"/>
</dbReference>
<dbReference type="OrthoDB" id="6345137at2759"/>
<organism evidence="1 2">
    <name type="scientific">Paramuricea clavata</name>
    <name type="common">Red gorgonian</name>
    <name type="synonym">Violescent sea-whip</name>
    <dbReference type="NCBI Taxonomy" id="317549"/>
    <lineage>
        <taxon>Eukaryota</taxon>
        <taxon>Metazoa</taxon>
        <taxon>Cnidaria</taxon>
        <taxon>Anthozoa</taxon>
        <taxon>Octocorallia</taxon>
        <taxon>Malacalcyonacea</taxon>
        <taxon>Plexauridae</taxon>
        <taxon>Paramuricea</taxon>
    </lineage>
</organism>
<dbReference type="EMBL" id="CACRXK020000240">
    <property type="protein sequence ID" value="CAB3979896.1"/>
    <property type="molecule type" value="Genomic_DNA"/>
</dbReference>
<dbReference type="AlphaFoldDB" id="A0A6S7FVR7"/>
<dbReference type="PANTHER" id="PTHR28037:SF1">
    <property type="entry name" value="ALCOHOL O-ACETYLTRANSFERASE 1-RELATED"/>
    <property type="match status" value="1"/>
</dbReference>